<dbReference type="EMBL" id="BMYJ01000009">
    <property type="protein sequence ID" value="GHC62736.1"/>
    <property type="molecule type" value="Genomic_DNA"/>
</dbReference>
<dbReference type="Gene3D" id="3.30.70.1290">
    <property type="entry name" value="Transposase IS200-like"/>
    <property type="match status" value="1"/>
</dbReference>
<keyword evidence="3" id="KW-1185">Reference proteome</keyword>
<protein>
    <submittedName>
        <fullName evidence="2">Transposase</fullName>
    </submittedName>
</protein>
<dbReference type="SUPFAM" id="SSF143422">
    <property type="entry name" value="Transposase IS200-like"/>
    <property type="match status" value="1"/>
</dbReference>
<accession>A0A918WNA9</accession>
<proteinExistence type="predicted"/>
<dbReference type="InterPro" id="IPR002686">
    <property type="entry name" value="Transposase_17"/>
</dbReference>
<dbReference type="InterPro" id="IPR052715">
    <property type="entry name" value="RAYT_transposase"/>
</dbReference>
<name>A0A918WNA9_9RHOB</name>
<dbReference type="Proteomes" id="UP000638981">
    <property type="component" value="Unassembled WGS sequence"/>
</dbReference>
<organism evidence="2 3">
    <name type="scientific">Neogemmobacter tilapiae</name>
    <dbReference type="NCBI Taxonomy" id="875041"/>
    <lineage>
        <taxon>Bacteria</taxon>
        <taxon>Pseudomonadati</taxon>
        <taxon>Pseudomonadota</taxon>
        <taxon>Alphaproteobacteria</taxon>
        <taxon>Rhodobacterales</taxon>
        <taxon>Paracoccaceae</taxon>
        <taxon>Neogemmobacter</taxon>
    </lineage>
</organism>
<dbReference type="GO" id="GO:0043565">
    <property type="term" value="F:sequence-specific DNA binding"/>
    <property type="evidence" value="ECO:0007669"/>
    <property type="project" value="TreeGrafter"/>
</dbReference>
<dbReference type="GO" id="GO:0006313">
    <property type="term" value="P:DNA transposition"/>
    <property type="evidence" value="ECO:0007669"/>
    <property type="project" value="InterPro"/>
</dbReference>
<sequence length="155" mass="18442">MTNYRRLRVAGATYFFTVCLENRSSRFLVDHIDVLRQAYAKTIREFPITCHAMVILPDHLHAIWTLPDGDANFSERWRRIKGRFSHGIRDETMPRPSLEAKRERGIWQRRFWEHLVRDEQAFKAAMAYCEYNPVKHGLVGDSKDWPFSSFNVRQQ</sequence>
<reference evidence="2" key="1">
    <citation type="journal article" date="2014" name="Int. J. Syst. Evol. Microbiol.">
        <title>Complete genome sequence of Corynebacterium casei LMG S-19264T (=DSM 44701T), isolated from a smear-ripened cheese.</title>
        <authorList>
            <consortium name="US DOE Joint Genome Institute (JGI-PGF)"/>
            <person name="Walter F."/>
            <person name="Albersmeier A."/>
            <person name="Kalinowski J."/>
            <person name="Ruckert C."/>
        </authorList>
    </citation>
    <scope>NUCLEOTIDE SEQUENCE</scope>
    <source>
        <strain evidence="2">KCTC 23310</strain>
    </source>
</reference>
<dbReference type="AlphaFoldDB" id="A0A918WNA9"/>
<dbReference type="InterPro" id="IPR036515">
    <property type="entry name" value="Transposase_17_sf"/>
</dbReference>
<dbReference type="PANTHER" id="PTHR36966:SF1">
    <property type="entry name" value="REP-ASSOCIATED TYROSINE TRANSPOSASE"/>
    <property type="match status" value="1"/>
</dbReference>
<dbReference type="GO" id="GO:0004803">
    <property type="term" value="F:transposase activity"/>
    <property type="evidence" value="ECO:0007669"/>
    <property type="project" value="InterPro"/>
</dbReference>
<dbReference type="Pfam" id="PF01797">
    <property type="entry name" value="Y1_Tnp"/>
    <property type="match status" value="1"/>
</dbReference>
<reference evidence="2" key="2">
    <citation type="submission" date="2020-09" db="EMBL/GenBank/DDBJ databases">
        <authorList>
            <person name="Sun Q."/>
            <person name="Kim S."/>
        </authorList>
    </citation>
    <scope>NUCLEOTIDE SEQUENCE</scope>
    <source>
        <strain evidence="2">KCTC 23310</strain>
    </source>
</reference>
<dbReference type="PANTHER" id="PTHR36966">
    <property type="entry name" value="REP-ASSOCIATED TYROSINE TRANSPOSASE"/>
    <property type="match status" value="1"/>
</dbReference>
<comment type="caution">
    <text evidence="2">The sequence shown here is derived from an EMBL/GenBank/DDBJ whole genome shotgun (WGS) entry which is preliminary data.</text>
</comment>
<dbReference type="SMART" id="SM01321">
    <property type="entry name" value="Y1_Tnp"/>
    <property type="match status" value="1"/>
</dbReference>
<evidence type="ECO:0000313" key="3">
    <source>
        <dbReference type="Proteomes" id="UP000638981"/>
    </source>
</evidence>
<evidence type="ECO:0000259" key="1">
    <source>
        <dbReference type="SMART" id="SM01321"/>
    </source>
</evidence>
<dbReference type="NCBIfam" id="NF047646">
    <property type="entry name" value="REP_Tyr_transpos"/>
    <property type="match status" value="1"/>
</dbReference>
<gene>
    <name evidence="2" type="ORF">GCM10007315_28600</name>
</gene>
<evidence type="ECO:0000313" key="2">
    <source>
        <dbReference type="EMBL" id="GHC62736.1"/>
    </source>
</evidence>
<feature type="domain" description="Transposase IS200-like" evidence="1">
    <location>
        <begin position="9"/>
        <end position="132"/>
    </location>
</feature>